<feature type="non-terminal residue" evidence="1">
    <location>
        <position position="1"/>
    </location>
</feature>
<dbReference type="EMBL" id="BART01033441">
    <property type="protein sequence ID" value="GAH07449.1"/>
    <property type="molecule type" value="Genomic_DNA"/>
</dbReference>
<feature type="non-terminal residue" evidence="1">
    <location>
        <position position="231"/>
    </location>
</feature>
<protein>
    <submittedName>
        <fullName evidence="1">Uncharacterized protein</fullName>
    </submittedName>
</protein>
<gene>
    <name evidence="1" type="ORF">S01H4_57468</name>
</gene>
<reference evidence="1" key="1">
    <citation type="journal article" date="2014" name="Front. Microbiol.">
        <title>High frequency of phylogenetically diverse reductive dehalogenase-homologous genes in deep subseafloor sedimentary metagenomes.</title>
        <authorList>
            <person name="Kawai M."/>
            <person name="Futagami T."/>
            <person name="Toyoda A."/>
            <person name="Takaki Y."/>
            <person name="Nishi S."/>
            <person name="Hori S."/>
            <person name="Arai W."/>
            <person name="Tsubouchi T."/>
            <person name="Morono Y."/>
            <person name="Uchiyama I."/>
            <person name="Ito T."/>
            <person name="Fujiyama A."/>
            <person name="Inagaki F."/>
            <person name="Takami H."/>
        </authorList>
    </citation>
    <scope>NUCLEOTIDE SEQUENCE</scope>
    <source>
        <strain evidence="1">Expedition CK06-06</strain>
    </source>
</reference>
<sequence>RVMLDIVEAWMIELLIGKPLVESPPPGFTPQLKVRDGLPSTEWIRFQTTVLEEACGCIDPCAFKALQHSSIRAELGLSIHKAESIAADKEEQLKTAYYKSMNVSRWLRDAYCCMRFYLDGATLPEISVELRNYSETAYEEAKLTLKPYCSEGDKYNLAEAHYGGVPEMVLRQIFTQSTIRKAKQGEYYLPDTKRNYPIKERISEWTSRFAQIVFNISPTRGRRKKTIATIG</sequence>
<evidence type="ECO:0000313" key="1">
    <source>
        <dbReference type="EMBL" id="GAH07449.1"/>
    </source>
</evidence>
<proteinExistence type="predicted"/>
<comment type="caution">
    <text evidence="1">The sequence shown here is derived from an EMBL/GenBank/DDBJ whole genome shotgun (WGS) entry which is preliminary data.</text>
</comment>
<accession>X1DR65</accession>
<organism evidence="1">
    <name type="scientific">marine sediment metagenome</name>
    <dbReference type="NCBI Taxonomy" id="412755"/>
    <lineage>
        <taxon>unclassified sequences</taxon>
        <taxon>metagenomes</taxon>
        <taxon>ecological metagenomes</taxon>
    </lineage>
</organism>
<dbReference type="AlphaFoldDB" id="X1DR65"/>
<name>X1DR65_9ZZZZ</name>